<dbReference type="SUPFAM" id="SSF48371">
    <property type="entry name" value="ARM repeat"/>
    <property type="match status" value="1"/>
</dbReference>
<dbReference type="Pfam" id="PF10350">
    <property type="entry name" value="DUF2428"/>
    <property type="match status" value="1"/>
</dbReference>
<gene>
    <name evidence="9" type="primary">LOC116947902</name>
</gene>
<feature type="compositionally biased region" description="Low complexity" evidence="4">
    <location>
        <begin position="1345"/>
        <end position="1368"/>
    </location>
</feature>
<dbReference type="InterPro" id="IPR056842">
    <property type="entry name" value="THADA-like_TPR_C"/>
</dbReference>
<evidence type="ECO:0000256" key="2">
    <source>
        <dbReference type="ARBA" id="ARBA00022694"/>
    </source>
</evidence>
<organism evidence="8 9">
    <name type="scientific">Petromyzon marinus</name>
    <name type="common">Sea lamprey</name>
    <dbReference type="NCBI Taxonomy" id="7757"/>
    <lineage>
        <taxon>Eukaryota</taxon>
        <taxon>Metazoa</taxon>
        <taxon>Chordata</taxon>
        <taxon>Craniata</taxon>
        <taxon>Vertebrata</taxon>
        <taxon>Cyclostomata</taxon>
        <taxon>Hyperoartia</taxon>
        <taxon>Petromyzontiformes</taxon>
        <taxon>Petromyzontidae</taxon>
        <taxon>Petromyzon</taxon>
    </lineage>
</organism>
<reference evidence="9" key="1">
    <citation type="submission" date="2025-08" db="UniProtKB">
        <authorList>
            <consortium name="RefSeq"/>
        </authorList>
    </citation>
    <scope>IDENTIFICATION</scope>
    <source>
        <tissue evidence="9">Sperm</tissue>
    </source>
</reference>
<feature type="region of interest" description="Disordered" evidence="4">
    <location>
        <begin position="496"/>
        <end position="525"/>
    </location>
</feature>
<evidence type="ECO:0000256" key="3">
    <source>
        <dbReference type="ARBA" id="ARBA00035625"/>
    </source>
</evidence>
<evidence type="ECO:0000259" key="5">
    <source>
        <dbReference type="Pfam" id="PF10350"/>
    </source>
</evidence>
<feature type="domain" description="tRNA (32-2'-O)-methyltransferase regulator THADA-like TPR repeats region" evidence="6">
    <location>
        <begin position="582"/>
        <end position="799"/>
    </location>
</feature>
<feature type="domain" description="tRNA (32-2'-O)-methyltransferase regulator THADA-like C-terminal TPR repeats region" evidence="7">
    <location>
        <begin position="1267"/>
        <end position="1323"/>
    </location>
</feature>
<dbReference type="RefSeq" id="XP_032820079.1">
    <property type="nucleotide sequence ID" value="XM_032964188.1"/>
</dbReference>
<proteinExistence type="inferred from homology"/>
<evidence type="ECO:0000313" key="9">
    <source>
        <dbReference type="RefSeq" id="XP_032820079.1"/>
    </source>
</evidence>
<dbReference type="InterPro" id="IPR019442">
    <property type="entry name" value="THADA/TRM732_DUF2428"/>
</dbReference>
<dbReference type="KEGG" id="pmrn:116947902"/>
<evidence type="ECO:0000313" key="8">
    <source>
        <dbReference type="Proteomes" id="UP001318040"/>
    </source>
</evidence>
<feature type="region of interest" description="Disordered" evidence="4">
    <location>
        <begin position="1345"/>
        <end position="1381"/>
    </location>
</feature>
<evidence type="ECO:0000259" key="7">
    <source>
        <dbReference type="Pfam" id="PF25151"/>
    </source>
</evidence>
<keyword evidence="2" id="KW-0819">tRNA processing</keyword>
<dbReference type="InterPro" id="IPR016024">
    <property type="entry name" value="ARM-type_fold"/>
</dbReference>
<keyword evidence="8" id="KW-1185">Reference proteome</keyword>
<feature type="domain" description="DUF2428" evidence="5">
    <location>
        <begin position="990"/>
        <end position="1265"/>
    </location>
</feature>
<dbReference type="GO" id="GO:0030488">
    <property type="term" value="P:tRNA methylation"/>
    <property type="evidence" value="ECO:0007669"/>
    <property type="project" value="TreeGrafter"/>
</dbReference>
<dbReference type="GO" id="GO:0005829">
    <property type="term" value="C:cytosol"/>
    <property type="evidence" value="ECO:0007669"/>
    <property type="project" value="TreeGrafter"/>
</dbReference>
<evidence type="ECO:0000256" key="4">
    <source>
        <dbReference type="SAM" id="MobiDB-lite"/>
    </source>
</evidence>
<dbReference type="PANTHER" id="PTHR14387:SF0">
    <property type="entry name" value="DUF2428 DOMAIN-CONTAINING PROTEIN"/>
    <property type="match status" value="1"/>
</dbReference>
<name>A0AAJ7TME4_PETMA</name>
<dbReference type="PANTHER" id="PTHR14387">
    <property type="entry name" value="THADA/DEATH RECEPTOR INTERACTING PROTEIN"/>
    <property type="match status" value="1"/>
</dbReference>
<feature type="domain" description="tRNA (32-2'-O)-methyltransferase regulator THADA-like C-terminal TPR repeats region" evidence="7">
    <location>
        <begin position="1384"/>
        <end position="1479"/>
    </location>
</feature>
<dbReference type="InterPro" id="IPR051954">
    <property type="entry name" value="tRNA_methyltransferase_THADA"/>
</dbReference>
<protein>
    <submittedName>
        <fullName evidence="9">Thyroid adenoma-associated protein homolog isoform X1</fullName>
    </submittedName>
</protein>
<dbReference type="Pfam" id="PF25150">
    <property type="entry name" value="TPR_Trm732"/>
    <property type="match status" value="1"/>
</dbReference>
<comment type="similarity">
    <text evidence="1">Belongs to the THADA family.</text>
</comment>
<evidence type="ECO:0000259" key="6">
    <source>
        <dbReference type="Pfam" id="PF25150"/>
    </source>
</evidence>
<accession>A0AAJ7TME4</accession>
<evidence type="ECO:0000256" key="1">
    <source>
        <dbReference type="ARBA" id="ARBA00010409"/>
    </source>
</evidence>
<sequence>MTAAKAQASSSSARPCYCEFVDKVKACARGPPGRAGERLLDDAYRLLPRSLPWPDHTALAAARALIHLQRAHAGHNLKLFRKLEQILCKLGESNGHGGRILEALRQRLGSLLATGEMMSQEELQAVSAYLEEGVLVRGLWRESLEVVIAKVARSFTLVLEDSGSRDSPWCYFVIKVCLQIFQLLHSDLRSILESRERVAIHHNLTVILQSLLQAVSGLVTGKDGRLLAANALALSVNLLVDPTQAAAAARDALRLTAGTGVLRIGLFRLRASDLQWDDFSCLAVCRGLITCTRKDVLLSSVDAQGCLLLDSIFPALCRLCGQRQDAQYPAFQVLWLWMRCVRSNRRDLADLVPGRRVFPDGGPRLDSVLLLLRCNWESPVEGVVESVYGCMQLLLELYARENQEDIGCAERPLFGLLLRQALGLPWESRGRPALLRALLPHVGARTILEADADLPQQMLSCLSTNYLAPLAAELYKELLKSQRDAWERDLSLGPCATRPVDLPEREQQADTSKPRGHPGPDRFAVGVSTKSARAEGLDAARQSDGGMGDGGSARGDAVRREARQDILMPELHARESRLAEMWADRWLKMLHSALTSGVSLLLYNVSSYLLPCTLKVFPETFALMNDHFSGPDDLLPWINLVSVARSVLTPGPEGRWAVSARIRRCLCHRDEGVRAAALAFVCGAGPRHRHPPGPAEMALLREFVPLNLPVGSSAFRQQLQGGVRRALSDLRDAALVALRRERRLRGADGAAGARSPGVLERTVEFVDWLLDLCLDSLFPGASFQRKKMCLLLLSTLLETFSVVPQPEKKKGKPPEDVKELVSWARHHGRWDFCSQRGVSVLCVCLQDGTNEVRELAAELLQGFFPAEALLPWRDVLSSQAAALLRSPKAPEAEAGALLLKLVYHKLVVNSATSRAQGADSCQDAAAEFVSEIVATLRTQFECAQTSILEASMTMPMHGAIVALRRCLTEVPESLVLFGTSQNSAARRGLIPSLVAMAAAISRFILQVLYGAPHGGSTDLGTDAVPSFAEIGRAVEHVVAEGKGMDREGRAWDDVLISHEHSHILSCCWLTLKEIGHLMGGLGETVLLLSARDQRAAGAGTPFFALVQTITDVLKLILTCCRHKGAIDGCSLGFVKLCRALSSHPSAAFQNIPSILLEEALACVGTGSSVTRRAGALPPLVLGLVSGECRSRGHCPLLRGALGTLLRLAARPLPAAVDPTRDLPQVHALHILQALFRDSSLGAAMMEFAGGAALLAIRSLSSPSWALRNGAIQLFGTLVGRMLGQMRTHDEHSPQNAVTAGEFLRHYPELPDFLLSELRAAAAPLLGGRDLELLVAVAAASGARPPAEALAPEGRAPAGSGAAEGAAGVEGRGPWEGSRPSGRLHLSPSLHPVLTLLSKLQPGGEDSHSLLSEFVAPVVALASNPIHDVRVLAAKTLVVMVTRSRRAPMLLALATALPERWCPLAVPQNALHGRLLQMLALLKCLLKERGGALEPPVLHSLVAALASRCWLLGEARVCPLSRALAVRLLAALARAHGSHPGVARLAASLHAIAKDEFLLLHQPAAAAAAVREVRLVATGDRVAPKASLRHLLERRYCRLGVTLSVSSVMYPNNIVF</sequence>
<dbReference type="Pfam" id="PF25151">
    <property type="entry name" value="TPR_Trm732_C"/>
    <property type="match status" value="2"/>
</dbReference>
<comment type="function">
    <text evidence="3">Together with methyltransferase FTSJ1, methylates the 2'-O-ribose of nucleotides at position 32 of the anticodon loop of substrate tRNAs.</text>
</comment>
<dbReference type="InterPro" id="IPR056843">
    <property type="entry name" value="THADA-like_TPR"/>
</dbReference>
<dbReference type="Proteomes" id="UP001318040">
    <property type="component" value="Chromosome 31"/>
</dbReference>